<evidence type="ECO:0000256" key="2">
    <source>
        <dbReference type="ARBA" id="ARBA00022664"/>
    </source>
</evidence>
<feature type="compositionally biased region" description="Basic residues" evidence="7">
    <location>
        <begin position="347"/>
        <end position="360"/>
    </location>
</feature>
<dbReference type="GO" id="GO:0000398">
    <property type="term" value="P:mRNA splicing, via spliceosome"/>
    <property type="evidence" value="ECO:0007669"/>
    <property type="project" value="TreeGrafter"/>
</dbReference>
<evidence type="ECO:0000256" key="6">
    <source>
        <dbReference type="PROSITE-ProRule" id="PRU00176"/>
    </source>
</evidence>
<gene>
    <name evidence="9" type="ORF">IFM89_009889</name>
</gene>
<dbReference type="PROSITE" id="PS50102">
    <property type="entry name" value="RRM"/>
    <property type="match status" value="1"/>
</dbReference>
<feature type="compositionally biased region" description="Basic and acidic residues" evidence="7">
    <location>
        <begin position="205"/>
        <end position="229"/>
    </location>
</feature>
<dbReference type="SMART" id="SM00360">
    <property type="entry name" value="RRM"/>
    <property type="match status" value="1"/>
</dbReference>
<dbReference type="InterPro" id="IPR000504">
    <property type="entry name" value="RRM_dom"/>
</dbReference>
<feature type="region of interest" description="Disordered" evidence="7">
    <location>
        <begin position="1"/>
        <end position="91"/>
    </location>
</feature>
<dbReference type="PANTHER" id="PTHR15481">
    <property type="entry name" value="RIBONUCLEIC ACID BINDING PROTEIN S1"/>
    <property type="match status" value="1"/>
</dbReference>
<evidence type="ECO:0000256" key="5">
    <source>
        <dbReference type="ARBA" id="ARBA00023242"/>
    </source>
</evidence>
<dbReference type="GO" id="GO:0005654">
    <property type="term" value="C:nucleoplasm"/>
    <property type="evidence" value="ECO:0007669"/>
    <property type="project" value="TreeGrafter"/>
</dbReference>
<dbReference type="InterPro" id="IPR035979">
    <property type="entry name" value="RBD_domain_sf"/>
</dbReference>
<evidence type="ECO:0000313" key="10">
    <source>
        <dbReference type="Proteomes" id="UP000631114"/>
    </source>
</evidence>
<proteinExistence type="predicted"/>
<accession>A0A835I1Y0</accession>
<keyword evidence="2" id="KW-0507">mRNA processing</keyword>
<dbReference type="GO" id="GO:0061574">
    <property type="term" value="C:ASAP complex"/>
    <property type="evidence" value="ECO:0007669"/>
    <property type="project" value="TreeGrafter"/>
</dbReference>
<dbReference type="SUPFAM" id="SSF54928">
    <property type="entry name" value="RNA-binding domain, RBD"/>
    <property type="match status" value="1"/>
</dbReference>
<dbReference type="Pfam" id="PF00076">
    <property type="entry name" value="RRM_1"/>
    <property type="match status" value="1"/>
</dbReference>
<evidence type="ECO:0000256" key="4">
    <source>
        <dbReference type="ARBA" id="ARBA00023187"/>
    </source>
</evidence>
<evidence type="ECO:0000313" key="9">
    <source>
        <dbReference type="EMBL" id="KAF9608523.1"/>
    </source>
</evidence>
<evidence type="ECO:0000259" key="8">
    <source>
        <dbReference type="PROSITE" id="PS50102"/>
    </source>
</evidence>
<feature type="compositionally biased region" description="Low complexity" evidence="7">
    <location>
        <begin position="276"/>
        <end position="285"/>
    </location>
</feature>
<keyword evidence="5" id="KW-0539">Nucleus</keyword>
<evidence type="ECO:0000256" key="3">
    <source>
        <dbReference type="ARBA" id="ARBA00022884"/>
    </source>
</evidence>
<dbReference type="EMBL" id="JADFTS010000004">
    <property type="protein sequence ID" value="KAF9608523.1"/>
    <property type="molecule type" value="Genomic_DNA"/>
</dbReference>
<dbReference type="CDD" id="cd12365">
    <property type="entry name" value="RRM_RNPS1"/>
    <property type="match status" value="1"/>
</dbReference>
<comment type="subcellular location">
    <subcellularLocation>
        <location evidence="1">Nucleus</location>
    </subcellularLocation>
</comment>
<organism evidence="9 10">
    <name type="scientific">Coptis chinensis</name>
    <dbReference type="NCBI Taxonomy" id="261450"/>
    <lineage>
        <taxon>Eukaryota</taxon>
        <taxon>Viridiplantae</taxon>
        <taxon>Streptophyta</taxon>
        <taxon>Embryophyta</taxon>
        <taxon>Tracheophyta</taxon>
        <taxon>Spermatophyta</taxon>
        <taxon>Magnoliopsida</taxon>
        <taxon>Ranunculales</taxon>
        <taxon>Ranunculaceae</taxon>
        <taxon>Coptidoideae</taxon>
        <taxon>Coptis</taxon>
    </lineage>
</organism>
<feature type="domain" description="RRM" evidence="8">
    <location>
        <begin position="98"/>
        <end position="176"/>
    </location>
</feature>
<dbReference type="PANTHER" id="PTHR15481:SF0">
    <property type="entry name" value="LD23870P-RELATED"/>
    <property type="match status" value="1"/>
</dbReference>
<feature type="compositionally biased region" description="Basic residues" evidence="7">
    <location>
        <begin position="286"/>
        <end position="331"/>
    </location>
</feature>
<dbReference type="AlphaFoldDB" id="A0A835I1Y0"/>
<keyword evidence="3 6" id="KW-0694">RNA-binding</keyword>
<dbReference type="GO" id="GO:0005737">
    <property type="term" value="C:cytoplasm"/>
    <property type="evidence" value="ECO:0007669"/>
    <property type="project" value="TreeGrafter"/>
</dbReference>
<sequence>MARAGRGRPAAASPSGSDTGSSSRSRSSSGSDSRSRSRSVSKSFSSSSSSPSRSASSASRSPPPKKSPSGVARRGRSPVVAKRASPAPRKASPLIESVVLHVDQLTRNVNEGHLKEIFGNFGEVVSVDLSIDRAVNLSRGYGYVEFKMRADAEKALQYMDGAQIDGNVIQARFTLPPRQKVVSDSKAVPVSLKREGPQKDNIGVDNEKDGPSSRQRDWVNLPRRGDSPPRRRMGSPIRRRSPPRRRPGSPIRRRSPSPPRRNRSPGRASPRRIRGSPVRARSPLPLRRRSPPRRVRSPRRSPVNRRRSRSPVRRPIHSRSRSISPRSRRRSLSPVRRSIQSHSRTISPHRGRAPVQRRGRSSSYSGSPSPPARNLSGENCFLLLVEQFYRLPGLAISSGFTFKWWLSLLHV</sequence>
<dbReference type="OrthoDB" id="252020at2759"/>
<feature type="region of interest" description="Disordered" evidence="7">
    <location>
        <begin position="179"/>
        <end position="372"/>
    </location>
</feature>
<evidence type="ECO:0000256" key="7">
    <source>
        <dbReference type="SAM" id="MobiDB-lite"/>
    </source>
</evidence>
<dbReference type="Proteomes" id="UP000631114">
    <property type="component" value="Unassembled WGS sequence"/>
</dbReference>
<protein>
    <recommendedName>
        <fullName evidence="8">RRM domain-containing protein</fullName>
    </recommendedName>
</protein>
<name>A0A835I1Y0_9MAGN</name>
<comment type="caution">
    <text evidence="9">The sequence shown here is derived from an EMBL/GenBank/DDBJ whole genome shotgun (WGS) entry which is preliminary data.</text>
</comment>
<feature type="compositionally biased region" description="Basic residues" evidence="7">
    <location>
        <begin position="230"/>
        <end position="274"/>
    </location>
</feature>
<keyword evidence="10" id="KW-1185">Reference proteome</keyword>
<reference evidence="9 10" key="1">
    <citation type="submission" date="2020-10" db="EMBL/GenBank/DDBJ databases">
        <title>The Coptis chinensis genome and diversification of protoberbering-type alkaloids.</title>
        <authorList>
            <person name="Wang B."/>
            <person name="Shu S."/>
            <person name="Song C."/>
            <person name="Liu Y."/>
        </authorList>
    </citation>
    <scope>NUCLEOTIDE SEQUENCE [LARGE SCALE GENOMIC DNA]</scope>
    <source>
        <strain evidence="9">HL-2020</strain>
        <tissue evidence="9">Leaf</tissue>
    </source>
</reference>
<feature type="compositionally biased region" description="Low complexity" evidence="7">
    <location>
        <begin position="1"/>
        <end position="60"/>
    </location>
</feature>
<keyword evidence="4" id="KW-0508">mRNA splicing</keyword>
<dbReference type="FunFam" id="3.30.70.330:FF:000461">
    <property type="entry name" value="Serine/arginine-rich splicing factor SR45"/>
    <property type="match status" value="1"/>
</dbReference>
<dbReference type="InterPro" id="IPR012677">
    <property type="entry name" value="Nucleotide-bd_a/b_plait_sf"/>
</dbReference>
<evidence type="ECO:0000256" key="1">
    <source>
        <dbReference type="ARBA" id="ARBA00004123"/>
    </source>
</evidence>
<dbReference type="Gene3D" id="3.30.70.330">
    <property type="match status" value="1"/>
</dbReference>
<dbReference type="InterPro" id="IPR034201">
    <property type="entry name" value="RNPS1_RRM"/>
</dbReference>
<dbReference type="GO" id="GO:0003723">
    <property type="term" value="F:RNA binding"/>
    <property type="evidence" value="ECO:0007669"/>
    <property type="project" value="UniProtKB-UniRule"/>
</dbReference>